<dbReference type="Proteomes" id="UP001165542">
    <property type="component" value="Unassembled WGS sequence"/>
</dbReference>
<protein>
    <submittedName>
        <fullName evidence="1">Uncharacterized protein</fullName>
    </submittedName>
</protein>
<accession>A0ABT2ECM3</accession>
<proteinExistence type="predicted"/>
<comment type="caution">
    <text evidence="1">The sequence shown here is derived from an EMBL/GenBank/DDBJ whole genome shotgun (WGS) entry which is preliminary data.</text>
</comment>
<name>A0ABT2ECM3_9GAMM</name>
<keyword evidence="2" id="KW-1185">Reference proteome</keyword>
<reference evidence="1" key="1">
    <citation type="submission" date="2021-11" db="EMBL/GenBank/DDBJ databases">
        <title>Halomonas sp., isolated from a coastal aquaculture zone in Dongshan Bay.</title>
        <authorList>
            <person name="Lin W."/>
        </authorList>
    </citation>
    <scope>NUCLEOTIDE SEQUENCE</scope>
    <source>
        <strain evidence="1">Yzlin-01</strain>
    </source>
</reference>
<sequence>MSHRVCLPRNAVCILAPSPFKHAEAGLLRVPNYGADPRDSADHTEAIIEHLRNTLADERGSLVLYYSRRQMLDVYVGLSVDFRQRVLVQGDLSKQELIRQHRK</sequence>
<dbReference type="EMBL" id="JAJISC010000003">
    <property type="protein sequence ID" value="MCS2609332.1"/>
    <property type="molecule type" value="Genomic_DNA"/>
</dbReference>
<dbReference type="RefSeq" id="WP_259035835.1">
    <property type="nucleotide sequence ID" value="NZ_JAJISC010000003.1"/>
</dbReference>
<gene>
    <name evidence="1" type="ORF">LLY24_08385</name>
</gene>
<evidence type="ECO:0000313" key="1">
    <source>
        <dbReference type="EMBL" id="MCS2609332.1"/>
    </source>
</evidence>
<organism evidence="1 2">
    <name type="scientific">Halomonas dongshanensis</name>
    <dbReference type="NCBI Taxonomy" id="2890835"/>
    <lineage>
        <taxon>Bacteria</taxon>
        <taxon>Pseudomonadati</taxon>
        <taxon>Pseudomonadota</taxon>
        <taxon>Gammaproteobacteria</taxon>
        <taxon>Oceanospirillales</taxon>
        <taxon>Halomonadaceae</taxon>
        <taxon>Halomonas</taxon>
    </lineage>
</organism>
<evidence type="ECO:0000313" key="2">
    <source>
        <dbReference type="Proteomes" id="UP001165542"/>
    </source>
</evidence>